<feature type="transmembrane region" description="Helical" evidence="1">
    <location>
        <begin position="149"/>
        <end position="170"/>
    </location>
</feature>
<dbReference type="Proteomes" id="UP000093267">
    <property type="component" value="Chromosome"/>
</dbReference>
<evidence type="ECO:0000313" key="5">
    <source>
        <dbReference type="Proteomes" id="UP000093267"/>
    </source>
</evidence>
<evidence type="ECO:0000256" key="1">
    <source>
        <dbReference type="SAM" id="Phobius"/>
    </source>
</evidence>
<dbReference type="GO" id="GO:1902201">
    <property type="term" value="P:negative regulation of bacterial-type flagellum-dependent cell motility"/>
    <property type="evidence" value="ECO:0007669"/>
    <property type="project" value="TreeGrafter"/>
</dbReference>
<keyword evidence="1" id="KW-0812">Transmembrane</keyword>
<dbReference type="Gene3D" id="3.30.70.270">
    <property type="match status" value="1"/>
</dbReference>
<dbReference type="Pfam" id="PF00990">
    <property type="entry name" value="GGDEF"/>
    <property type="match status" value="1"/>
</dbReference>
<evidence type="ECO:0000259" key="3">
    <source>
        <dbReference type="PROSITE" id="PS50887"/>
    </source>
</evidence>
<evidence type="ECO:0000313" key="4">
    <source>
        <dbReference type="EMBL" id="ANZ66707.1"/>
    </source>
</evidence>
<evidence type="ECO:0000259" key="2">
    <source>
        <dbReference type="PROSITE" id="PS50883"/>
    </source>
</evidence>
<feature type="domain" description="EAL" evidence="2">
    <location>
        <begin position="361"/>
        <end position="622"/>
    </location>
</feature>
<dbReference type="EMBL" id="CP014924">
    <property type="protein sequence ID" value="ANZ66707.1"/>
    <property type="molecule type" value="Genomic_DNA"/>
</dbReference>
<dbReference type="SMART" id="SM00052">
    <property type="entry name" value="EAL"/>
    <property type="match status" value="1"/>
</dbReference>
<accession>A0A1B2IXF0</accession>
<dbReference type="KEGG" id="lpd:AYR62_14885"/>
<sequence length="622" mass="70647">MHEMQLVSLGPWLTQLLIAIFFMSGFVTYYLRVWNDVFQHNTKTHRQQIAGRLYLMALALVVGGILHLAGYVGASNAMMYHNIGLFVLTFPLLDDKINLWEYSERSIALISIWIAHHIGDLTSARFMLSLLGLVVILAAIRRYHEKIRLTYWLALPGAAVLSMLFWLTLPNVSGGMRMSYEVAAEAIIMFVLMAAFTSRYWIQQYYQEQHNEHMAQLANYDALTNAKTYSHYQRDITEMYDESRQTHKPVSLVALDVDHFKLINDKYGHLVGNKVLVGIATTLQDTLLSFDSKPQIYRTGGEEFNIVFPDMAPSDVLPIITNCWEAVRSHPFTYNDDKIKVTISIGVTALNDCDTSIEDAYKRADENLYTSKRNGRDIITVDGVVQRVRADSESETTYAYFTQGIHDLSQPGWPLIRNELLLRQYDHTRGIWVLPNKFDLTANKTISLLREALVNCSCRNVAINLTASQFSNPRIAVDIVGFYQSGDGPDNLTVEIMDIPETDTVQRISEIYRAGGVRIELDDVGSDNSYELAKDTLNYVDGLKFALQNMRHENSATQLTQRINFWYHTARAAKLAFTIEGLEAKTEVIDMAHQLNVCLAQGYYFGKPQLPLFVNSPETVAR</sequence>
<feature type="transmembrane region" description="Helical" evidence="1">
    <location>
        <begin position="126"/>
        <end position="143"/>
    </location>
</feature>
<dbReference type="OrthoDB" id="2249567at2"/>
<dbReference type="InterPro" id="IPR000160">
    <property type="entry name" value="GGDEF_dom"/>
</dbReference>
<proteinExistence type="predicted"/>
<dbReference type="PANTHER" id="PTHR45138">
    <property type="entry name" value="REGULATORY COMPONENTS OF SENSORY TRANSDUCTION SYSTEM"/>
    <property type="match status" value="1"/>
</dbReference>
<feature type="transmembrane region" description="Helical" evidence="1">
    <location>
        <begin position="53"/>
        <end position="71"/>
    </location>
</feature>
<dbReference type="SUPFAM" id="SSF55073">
    <property type="entry name" value="Nucleotide cyclase"/>
    <property type="match status" value="1"/>
</dbReference>
<keyword evidence="1" id="KW-0472">Membrane</keyword>
<keyword evidence="1" id="KW-1133">Transmembrane helix</keyword>
<dbReference type="InterPro" id="IPR001633">
    <property type="entry name" value="EAL_dom"/>
</dbReference>
<dbReference type="InterPro" id="IPR035919">
    <property type="entry name" value="EAL_sf"/>
</dbReference>
<dbReference type="GO" id="GO:0043709">
    <property type="term" value="P:cell adhesion involved in single-species biofilm formation"/>
    <property type="evidence" value="ECO:0007669"/>
    <property type="project" value="TreeGrafter"/>
</dbReference>
<dbReference type="PROSITE" id="PS50883">
    <property type="entry name" value="EAL"/>
    <property type="match status" value="1"/>
</dbReference>
<dbReference type="GO" id="GO:0052621">
    <property type="term" value="F:diguanylate cyclase activity"/>
    <property type="evidence" value="ECO:0007669"/>
    <property type="project" value="TreeGrafter"/>
</dbReference>
<name>A0A1B2IXF0_9LACO</name>
<feature type="transmembrane region" description="Helical" evidence="1">
    <location>
        <begin position="12"/>
        <end position="32"/>
    </location>
</feature>
<protein>
    <recommendedName>
        <fullName evidence="6">Signal transduction diguanylate cyclase</fullName>
    </recommendedName>
</protein>
<dbReference type="STRING" id="240427.AYR62_14885"/>
<dbReference type="InterPro" id="IPR043128">
    <property type="entry name" value="Rev_trsase/Diguanyl_cyclase"/>
</dbReference>
<dbReference type="InterPro" id="IPR050469">
    <property type="entry name" value="Diguanylate_Cyclase"/>
</dbReference>
<dbReference type="Gene3D" id="3.20.20.450">
    <property type="entry name" value="EAL domain"/>
    <property type="match status" value="1"/>
</dbReference>
<dbReference type="AlphaFoldDB" id="A0A1B2IXF0"/>
<dbReference type="SUPFAM" id="SSF141868">
    <property type="entry name" value="EAL domain-like"/>
    <property type="match status" value="1"/>
</dbReference>
<reference evidence="4 5" key="1">
    <citation type="submission" date="2016-03" db="EMBL/GenBank/DDBJ databases">
        <title>Pediococcus and Lactobacillus from brewery environment - whole genome sequencing and assembly.</title>
        <authorList>
            <person name="Behr J."/>
            <person name="Geissler A.J."/>
            <person name="Vogel R.F."/>
        </authorList>
    </citation>
    <scope>NUCLEOTIDE SEQUENCE [LARGE SCALE GENOMIC DNA]</scope>
    <source>
        <strain evidence="4 5">TMW 1.1995</strain>
    </source>
</reference>
<dbReference type="InterPro" id="IPR029787">
    <property type="entry name" value="Nucleotide_cyclase"/>
</dbReference>
<evidence type="ECO:0008006" key="6">
    <source>
        <dbReference type="Google" id="ProtNLM"/>
    </source>
</evidence>
<dbReference type="PROSITE" id="PS50887">
    <property type="entry name" value="GGDEF"/>
    <property type="match status" value="1"/>
</dbReference>
<dbReference type="NCBIfam" id="TIGR00254">
    <property type="entry name" value="GGDEF"/>
    <property type="match status" value="1"/>
</dbReference>
<gene>
    <name evidence="4" type="ORF">AYR63_05875</name>
</gene>
<organism evidence="4 5">
    <name type="scientific">Secundilactobacillus paracollinoides</name>
    <dbReference type="NCBI Taxonomy" id="240427"/>
    <lineage>
        <taxon>Bacteria</taxon>
        <taxon>Bacillati</taxon>
        <taxon>Bacillota</taxon>
        <taxon>Bacilli</taxon>
        <taxon>Lactobacillales</taxon>
        <taxon>Lactobacillaceae</taxon>
        <taxon>Secundilactobacillus</taxon>
    </lineage>
</organism>
<dbReference type="PANTHER" id="PTHR45138:SF9">
    <property type="entry name" value="DIGUANYLATE CYCLASE DGCM-RELATED"/>
    <property type="match status" value="1"/>
</dbReference>
<keyword evidence="5" id="KW-1185">Reference proteome</keyword>
<dbReference type="SMART" id="SM00267">
    <property type="entry name" value="GGDEF"/>
    <property type="match status" value="1"/>
</dbReference>
<dbReference type="CDD" id="cd01949">
    <property type="entry name" value="GGDEF"/>
    <property type="match status" value="1"/>
</dbReference>
<feature type="domain" description="GGDEF" evidence="3">
    <location>
        <begin position="248"/>
        <end position="384"/>
    </location>
</feature>
<dbReference type="Pfam" id="PF00563">
    <property type="entry name" value="EAL"/>
    <property type="match status" value="1"/>
</dbReference>
<dbReference type="GO" id="GO:0005886">
    <property type="term" value="C:plasma membrane"/>
    <property type="evidence" value="ECO:0007669"/>
    <property type="project" value="TreeGrafter"/>
</dbReference>